<sequence length="489" mass="55950">MSGRLEGYITGGLIRMHYLNTIDGFCGQRKQFCDAFKTFHKTNTAFINTNIKSHSNDNYWHQMALIYDQIQGLEAGYEDWKTDNNVTQQSNETNVMNEIWWLNLMFETSELEAILTPNLTTIPHQDHCSAMVKILPDGSDLYVAHNSWFPYNIMLRVLKQYSFAFNSLTTGTLIPGHSVSMSSYPGFIFSGDDYYVLSSGLVVQETTNENFNKSLYASVRPDRVVLEFVRNVVANRLASGGRQWTDIFGRYNSGTYNNQFMIVDYKLFTKGTPVHSLPDNLLWVCEQMPGTMTAADVTKVLRDTTYWGSYNVPYFKNIYDMSGTADMAAKSTFFSHNETARALIFKRDHTNVTEFNSLYSLMRYNDFKHDPLSKCDHYQQKCHHGYSGLLTIAARCDLKSPTGNYSQYFGHAYFGAIDAKMTNKEIAARLEMLAVSGPTHRNHPPFRWSTSGAGAYVRHMGQPDVFDFKPIYTKWYPHKWIIADDITDG</sequence>
<gene>
    <name evidence="8" type="ORF">OSB1V03_LOCUS2536</name>
</gene>
<dbReference type="GO" id="GO:0004620">
    <property type="term" value="F:phospholipase activity"/>
    <property type="evidence" value="ECO:0007669"/>
    <property type="project" value="InterPro"/>
</dbReference>
<evidence type="ECO:0000256" key="2">
    <source>
        <dbReference type="ARBA" id="ARBA00022729"/>
    </source>
</evidence>
<organism evidence="8">
    <name type="scientific">Medioppia subpectinata</name>
    <dbReference type="NCBI Taxonomy" id="1979941"/>
    <lineage>
        <taxon>Eukaryota</taxon>
        <taxon>Metazoa</taxon>
        <taxon>Ecdysozoa</taxon>
        <taxon>Arthropoda</taxon>
        <taxon>Chelicerata</taxon>
        <taxon>Arachnida</taxon>
        <taxon>Acari</taxon>
        <taxon>Acariformes</taxon>
        <taxon>Sarcoptiformes</taxon>
        <taxon>Oribatida</taxon>
        <taxon>Brachypylina</taxon>
        <taxon>Oppioidea</taxon>
        <taxon>Oppiidae</taxon>
        <taxon>Medioppia</taxon>
    </lineage>
</organism>
<evidence type="ECO:0000256" key="1">
    <source>
        <dbReference type="ARBA" id="ARBA00007835"/>
    </source>
</evidence>
<evidence type="ECO:0000256" key="5">
    <source>
        <dbReference type="ARBA" id="ARBA00023098"/>
    </source>
</evidence>
<dbReference type="PANTHER" id="PTHR12370">
    <property type="entry name" value="PHOSPHOLIPASE B-RELATED"/>
    <property type="match status" value="1"/>
</dbReference>
<evidence type="ECO:0000256" key="3">
    <source>
        <dbReference type="ARBA" id="ARBA00022801"/>
    </source>
</evidence>
<protein>
    <recommendedName>
        <fullName evidence="7">Phospholipase B-like</fullName>
        <ecNumber evidence="7">3.1.1.-</ecNumber>
    </recommendedName>
</protein>
<evidence type="ECO:0000313" key="9">
    <source>
        <dbReference type="Proteomes" id="UP000759131"/>
    </source>
</evidence>
<keyword evidence="2" id="KW-0732">Signal</keyword>
<keyword evidence="3 7" id="KW-0378">Hydrolase</keyword>
<reference evidence="8" key="1">
    <citation type="submission" date="2020-11" db="EMBL/GenBank/DDBJ databases">
        <authorList>
            <person name="Tran Van P."/>
        </authorList>
    </citation>
    <scope>NUCLEOTIDE SEQUENCE</scope>
</reference>
<dbReference type="EMBL" id="OC855483">
    <property type="protein sequence ID" value="CAD7622067.1"/>
    <property type="molecule type" value="Genomic_DNA"/>
</dbReference>
<proteinExistence type="inferred from homology"/>
<dbReference type="InterPro" id="IPR007000">
    <property type="entry name" value="PLipase_B-like"/>
</dbReference>
<keyword evidence="6" id="KW-0325">Glycoprotein</keyword>
<evidence type="ECO:0000256" key="4">
    <source>
        <dbReference type="ARBA" id="ARBA00022963"/>
    </source>
</evidence>
<dbReference type="GO" id="GO:0009395">
    <property type="term" value="P:phospholipid catabolic process"/>
    <property type="evidence" value="ECO:0007669"/>
    <property type="project" value="TreeGrafter"/>
</dbReference>
<evidence type="ECO:0000256" key="7">
    <source>
        <dbReference type="RuleBase" id="RU364138"/>
    </source>
</evidence>
<dbReference type="OrthoDB" id="443524at2759"/>
<dbReference type="Pfam" id="PF04916">
    <property type="entry name" value="Phospholip_B"/>
    <property type="match status" value="1"/>
</dbReference>
<dbReference type="AlphaFoldDB" id="A0A7R9KHZ1"/>
<dbReference type="EMBL" id="CAJPIZ010000908">
    <property type="protein sequence ID" value="CAG2102497.1"/>
    <property type="molecule type" value="Genomic_DNA"/>
</dbReference>
<dbReference type="GO" id="GO:0005576">
    <property type="term" value="C:extracellular region"/>
    <property type="evidence" value="ECO:0007669"/>
    <property type="project" value="TreeGrafter"/>
</dbReference>
<keyword evidence="9" id="KW-1185">Reference proteome</keyword>
<dbReference type="EC" id="3.1.1.-" evidence="7"/>
<accession>A0A7R9KHZ1</accession>
<dbReference type="Proteomes" id="UP000759131">
    <property type="component" value="Unassembled WGS sequence"/>
</dbReference>
<comment type="function">
    <text evidence="7">Putative phospholipase.</text>
</comment>
<name>A0A7R9KHZ1_9ACAR</name>
<evidence type="ECO:0000256" key="6">
    <source>
        <dbReference type="ARBA" id="ARBA00023180"/>
    </source>
</evidence>
<dbReference type="Gene3D" id="3.60.60.30">
    <property type="match status" value="1"/>
</dbReference>
<dbReference type="PANTHER" id="PTHR12370:SF3">
    <property type="entry name" value="PHOSPHOLIPASE B-LIKE 2-RELATED"/>
    <property type="match status" value="1"/>
</dbReference>
<keyword evidence="4 7" id="KW-0442">Lipid degradation</keyword>
<evidence type="ECO:0000313" key="8">
    <source>
        <dbReference type="EMBL" id="CAD7622067.1"/>
    </source>
</evidence>
<comment type="similarity">
    <text evidence="1 7">Belongs to the phospholipase B-like family.</text>
</comment>
<keyword evidence="5 7" id="KW-0443">Lipid metabolism</keyword>